<reference evidence="4" key="1">
    <citation type="submission" date="2022-05" db="EMBL/GenBank/DDBJ databases">
        <authorList>
            <person name="Tuo L."/>
        </authorList>
    </citation>
    <scope>NUCLEOTIDE SEQUENCE</scope>
    <source>
        <strain evidence="4">BSK12Z-4</strain>
    </source>
</reference>
<feature type="domain" description="Bacterial Ig-like" evidence="3">
    <location>
        <begin position="777"/>
        <end position="851"/>
    </location>
</feature>
<dbReference type="AlphaFoldDB" id="A0A9X2IF33"/>
<dbReference type="Gene3D" id="2.60.40.680">
    <property type="match status" value="1"/>
</dbReference>
<dbReference type="PANTHER" id="PTHR42678">
    <property type="entry name" value="AMIDASE"/>
    <property type="match status" value="1"/>
</dbReference>
<keyword evidence="5" id="KW-1185">Reference proteome</keyword>
<dbReference type="PROSITE" id="PS00018">
    <property type="entry name" value="EF_HAND_1"/>
    <property type="match status" value="1"/>
</dbReference>
<dbReference type="InterPro" id="IPR008965">
    <property type="entry name" value="CBM2/CBM3_carb-bd_dom_sf"/>
</dbReference>
<dbReference type="InterPro" id="IPR013783">
    <property type="entry name" value="Ig-like_fold"/>
</dbReference>
<feature type="domain" description="Amidase" evidence="2">
    <location>
        <begin position="165"/>
        <end position="547"/>
    </location>
</feature>
<keyword evidence="1" id="KW-0732">Signal</keyword>
<evidence type="ECO:0000313" key="5">
    <source>
        <dbReference type="Proteomes" id="UP001139485"/>
    </source>
</evidence>
<dbReference type="InterPro" id="IPR023631">
    <property type="entry name" value="Amidase_dom"/>
</dbReference>
<proteinExistence type="predicted"/>
<feature type="chain" id="PRO_5040759242" evidence="1">
    <location>
        <begin position="36"/>
        <end position="858"/>
    </location>
</feature>
<dbReference type="InterPro" id="IPR020556">
    <property type="entry name" value="Amidase_CS"/>
</dbReference>
<dbReference type="RefSeq" id="WP_250826681.1">
    <property type="nucleotide sequence ID" value="NZ_JAMOIL010000007.1"/>
</dbReference>
<dbReference type="EMBL" id="JAMOIL010000007">
    <property type="protein sequence ID" value="MCM0619974.1"/>
    <property type="molecule type" value="Genomic_DNA"/>
</dbReference>
<gene>
    <name evidence="4" type="ORF">M8330_06655</name>
</gene>
<organism evidence="4 5">
    <name type="scientific">Nocardioides bruguierae</name>
    <dbReference type="NCBI Taxonomy" id="2945102"/>
    <lineage>
        <taxon>Bacteria</taxon>
        <taxon>Bacillati</taxon>
        <taxon>Actinomycetota</taxon>
        <taxon>Actinomycetes</taxon>
        <taxon>Propionibacteriales</taxon>
        <taxon>Nocardioidaceae</taxon>
        <taxon>Nocardioides</taxon>
    </lineage>
</organism>
<dbReference type="Pfam" id="PF16640">
    <property type="entry name" value="Big_3_5"/>
    <property type="match status" value="1"/>
</dbReference>
<dbReference type="PROSITE" id="PS00571">
    <property type="entry name" value="AMIDASES"/>
    <property type="match status" value="1"/>
</dbReference>
<dbReference type="SUPFAM" id="SSF75304">
    <property type="entry name" value="Amidase signature (AS) enzymes"/>
    <property type="match status" value="1"/>
</dbReference>
<sequence>MSISRTRRMTAAAVTASLALAGLAVAGSTTGSALAAEEAASGAVLLAPYYTEADVTGDDQVTTDDLDVVEAAIGTTDADAGWADVSAADTDDDGEITSADLADVAMRMLYDDGSFDVVEASAVQMQAAMNAGVVTAVELTQAYLDRIAALDTTVIDTDGVTGEEDTDRALNSIITTGDEDALAAAAESDAYRAEHGGPRSMLDGIPVLLKDNYDTEDMPTSAGNGTWADNQTETDAFMVSGLRSAGAVILGKASLDEFAYGFSSQFTTLSERGGTVYVASPYDTERTAGGSSGGTGASIAANLGAIGFGTDTGGSIRNPSTYNQLVGIRPTVGLASRDGIVPLALTQDTGGPIARSVADAAIALDAVTGVDGNDPVTEEQEGLVPDSYTSYLDPTALEGTTIGYLTSMVGTNATTTRLFEQAKADLEAQGATVVEIDTSTDNPLAATLSEGSGSTNEFNHDLNDYIDAHLDADETVRSLQGLIDDGWMAPSRIGTYQTRADVTQEQYETWMSTHTVAIENGEEVTTGLMDDYGLDALMYPSGNPYSTQSTNLRLSPNTGMPAVTVPMGQATEADGTITGAGVNLELLGRNYTEGDLIGYAYDYEQATEHRTTPALYGEIDGDVFAGTGSDETAEAGDGSVTVDAPESVSAGERFTVTVSTDAADLYAYGVDLDYDTSVVKVVKGGVETPSTGERWVDRTPGSLSLTHTKLGTSPSDNGETTLVTYTFKAKRAGATGIDVTSVSTVDSTGATTDADADETAPTVTKRKTGTAVAAVAQRVGNGSKVRAAAVVVADDDAAPNGRVTFFVAGERVGSKRLSEGTATVTVRTSRKGRAVVKAVYSGTAKYTRSVDRTRVSAR</sequence>
<dbReference type="Gene3D" id="3.90.1300.10">
    <property type="entry name" value="Amidase signature (AS) domain"/>
    <property type="match status" value="1"/>
</dbReference>
<dbReference type="Gene3D" id="2.60.40.10">
    <property type="entry name" value="Immunoglobulins"/>
    <property type="match status" value="1"/>
</dbReference>
<dbReference type="Proteomes" id="UP001139485">
    <property type="component" value="Unassembled WGS sequence"/>
</dbReference>
<dbReference type="InterPro" id="IPR018247">
    <property type="entry name" value="EF_Hand_1_Ca_BS"/>
</dbReference>
<dbReference type="CDD" id="cd08547">
    <property type="entry name" value="Type_II_cohesin"/>
    <property type="match status" value="1"/>
</dbReference>
<dbReference type="Pfam" id="PF01425">
    <property type="entry name" value="Amidase"/>
    <property type="match status" value="1"/>
</dbReference>
<comment type="caution">
    <text evidence="4">The sequence shown here is derived from an EMBL/GenBank/DDBJ whole genome shotgun (WGS) entry which is preliminary data.</text>
</comment>
<dbReference type="GO" id="GO:0030246">
    <property type="term" value="F:carbohydrate binding"/>
    <property type="evidence" value="ECO:0007669"/>
    <property type="project" value="InterPro"/>
</dbReference>
<accession>A0A9X2IF33</accession>
<dbReference type="PANTHER" id="PTHR42678:SF34">
    <property type="entry name" value="OS04G0183300 PROTEIN"/>
    <property type="match status" value="1"/>
</dbReference>
<evidence type="ECO:0000259" key="2">
    <source>
        <dbReference type="Pfam" id="PF01425"/>
    </source>
</evidence>
<dbReference type="GO" id="GO:0005975">
    <property type="term" value="P:carbohydrate metabolic process"/>
    <property type="evidence" value="ECO:0007669"/>
    <property type="project" value="UniProtKB-ARBA"/>
</dbReference>
<name>A0A9X2IF33_9ACTN</name>
<feature type="signal peptide" evidence="1">
    <location>
        <begin position="1"/>
        <end position="35"/>
    </location>
</feature>
<evidence type="ECO:0000313" key="4">
    <source>
        <dbReference type="EMBL" id="MCM0619974.1"/>
    </source>
</evidence>
<protein>
    <submittedName>
        <fullName evidence="4">Amidase family protein</fullName>
    </submittedName>
</protein>
<dbReference type="SUPFAM" id="SSF49384">
    <property type="entry name" value="Carbohydrate-binding domain"/>
    <property type="match status" value="1"/>
</dbReference>
<evidence type="ECO:0000259" key="3">
    <source>
        <dbReference type="Pfam" id="PF16640"/>
    </source>
</evidence>
<dbReference type="InterPro" id="IPR032109">
    <property type="entry name" value="Big_3_5"/>
</dbReference>
<dbReference type="InterPro" id="IPR036928">
    <property type="entry name" value="AS_sf"/>
</dbReference>
<evidence type="ECO:0000256" key="1">
    <source>
        <dbReference type="SAM" id="SignalP"/>
    </source>
</evidence>